<keyword evidence="2" id="KW-1133">Transmembrane helix</keyword>
<dbReference type="EMBL" id="JACHFD010000031">
    <property type="protein sequence ID" value="MBB5353647.1"/>
    <property type="molecule type" value="Genomic_DNA"/>
</dbReference>
<organism evidence="3 4">
    <name type="scientific">Haloferula luteola</name>
    <dbReference type="NCBI Taxonomy" id="595692"/>
    <lineage>
        <taxon>Bacteria</taxon>
        <taxon>Pseudomonadati</taxon>
        <taxon>Verrucomicrobiota</taxon>
        <taxon>Verrucomicrobiia</taxon>
        <taxon>Verrucomicrobiales</taxon>
        <taxon>Verrucomicrobiaceae</taxon>
        <taxon>Haloferula</taxon>
    </lineage>
</organism>
<evidence type="ECO:0000313" key="3">
    <source>
        <dbReference type="EMBL" id="MBB5353647.1"/>
    </source>
</evidence>
<dbReference type="Proteomes" id="UP000557717">
    <property type="component" value="Unassembled WGS sequence"/>
</dbReference>
<feature type="compositionally biased region" description="Basic and acidic residues" evidence="1">
    <location>
        <begin position="1"/>
        <end position="10"/>
    </location>
</feature>
<dbReference type="RefSeq" id="WP_184021823.1">
    <property type="nucleotide sequence ID" value="NZ_JACHFD010000031.1"/>
</dbReference>
<protein>
    <submittedName>
        <fullName evidence="3">Uncharacterized protein</fullName>
    </submittedName>
</protein>
<keyword evidence="2" id="KW-0472">Membrane</keyword>
<evidence type="ECO:0000313" key="4">
    <source>
        <dbReference type="Proteomes" id="UP000557717"/>
    </source>
</evidence>
<comment type="caution">
    <text evidence="3">The sequence shown here is derived from an EMBL/GenBank/DDBJ whole genome shotgun (WGS) entry which is preliminary data.</text>
</comment>
<name>A0A840V5W9_9BACT</name>
<proteinExistence type="predicted"/>
<keyword evidence="2" id="KW-0812">Transmembrane</keyword>
<feature type="transmembrane region" description="Helical" evidence="2">
    <location>
        <begin position="108"/>
        <end position="129"/>
    </location>
</feature>
<feature type="transmembrane region" description="Helical" evidence="2">
    <location>
        <begin position="186"/>
        <end position="206"/>
    </location>
</feature>
<sequence length="304" mass="34582">MAAGRKELKLGSRTGNKRRRTRASFSEALKVADARARARATRNRPAGRRRFKHIQAAIAVPYEDSSASPDFLLRAFRWGLALTLLPLCGVTSWTYFDQLSGVALDRAFWITSEFWYFATGALLMTGWFVSGLFWNAFLYLYVLGHELTHILAIWLFRGKISDWGVSVDGGYVTTDKSNIFISLAPYFVPLWATLLMGTYAAFARFLEPTPTVEKTIDALLGFFWAFHLLWTLWMIPRDQPDLKENGTFLSLAIIYLANLLLVIFLTSLASDDFSLREFAREWLIRAEDLARTAWVITQAIRAAL</sequence>
<reference evidence="3 4" key="1">
    <citation type="submission" date="2020-08" db="EMBL/GenBank/DDBJ databases">
        <title>Genomic Encyclopedia of Type Strains, Phase IV (KMG-IV): sequencing the most valuable type-strain genomes for metagenomic binning, comparative biology and taxonomic classification.</title>
        <authorList>
            <person name="Goeker M."/>
        </authorList>
    </citation>
    <scope>NUCLEOTIDE SEQUENCE [LARGE SCALE GENOMIC DNA]</scope>
    <source>
        <strain evidence="3 4">YC6886</strain>
    </source>
</reference>
<feature type="transmembrane region" description="Helical" evidence="2">
    <location>
        <begin position="248"/>
        <end position="270"/>
    </location>
</feature>
<evidence type="ECO:0000256" key="2">
    <source>
        <dbReference type="SAM" id="Phobius"/>
    </source>
</evidence>
<dbReference type="AlphaFoldDB" id="A0A840V5W9"/>
<gene>
    <name evidence="3" type="ORF">HNR46_003908</name>
</gene>
<keyword evidence="4" id="KW-1185">Reference proteome</keyword>
<feature type="transmembrane region" description="Helical" evidence="2">
    <location>
        <begin position="218"/>
        <end position="236"/>
    </location>
</feature>
<accession>A0A840V5W9</accession>
<feature type="transmembrane region" description="Helical" evidence="2">
    <location>
        <begin position="75"/>
        <end position="96"/>
    </location>
</feature>
<feature type="region of interest" description="Disordered" evidence="1">
    <location>
        <begin position="1"/>
        <end position="21"/>
    </location>
</feature>
<evidence type="ECO:0000256" key="1">
    <source>
        <dbReference type="SAM" id="MobiDB-lite"/>
    </source>
</evidence>